<dbReference type="GeneTree" id="ENSGT01150000286925"/>
<protein>
    <submittedName>
        <fullName evidence="1">Uncharacterized protein</fullName>
    </submittedName>
</protein>
<dbReference type="InParanoid" id="A0A5G2R399"/>
<sequence>MSYDPGIPLQDIHSHNPKTLIRKHTYPPIFIAAVFTTAKTWKQPKCLPTDEWIRMWYLYTMEYYSAIKKNEIMPFATT</sequence>
<proteinExistence type="predicted"/>
<reference evidence="1" key="2">
    <citation type="journal article" date="2020" name="Gigascience">
        <title>An improved pig reference genome sequence to enable pig genetics and genomics research.</title>
        <authorList>
            <person name="Warr A."/>
            <person name="Affara N."/>
            <person name="Aken B."/>
            <person name="Beiki H."/>
            <person name="Bickhart D.M."/>
            <person name="Billis K."/>
            <person name="Chow W."/>
            <person name="Eory L."/>
            <person name="Finlayson H.A."/>
            <person name="Flicek P."/>
            <person name="Giron C.G."/>
            <person name="Griffin D.K."/>
            <person name="Hall R."/>
            <person name="Hannum G."/>
            <person name="Hourlier T."/>
            <person name="Howe K."/>
            <person name="Hume D.A."/>
            <person name="Izuogu O."/>
            <person name="Kim K."/>
            <person name="Koren S."/>
            <person name="Liu H."/>
            <person name="Manchanda N."/>
            <person name="Martin F.J."/>
            <person name="Nonneman D.J."/>
            <person name="O'Connor R.E."/>
            <person name="Phillippy A.M."/>
            <person name="Rohrer G.A."/>
            <person name="Rosen B.D."/>
            <person name="Rund L.A."/>
            <person name="Sargent C.A."/>
            <person name="Schook L.B."/>
            <person name="Schroeder S.G."/>
            <person name="Schwartz A.S."/>
            <person name="Skinner B.M."/>
            <person name="Talbot R."/>
            <person name="Tseng E."/>
            <person name="Tuggle C.K."/>
            <person name="Watson M."/>
            <person name="Smith T.P.L."/>
            <person name="Archibald A.L."/>
        </authorList>
    </citation>
    <scope>NUCLEOTIDE SEQUENCE [LARGE SCALE GENOMIC DNA]</scope>
    <source>
        <strain evidence="1">Duroc</strain>
    </source>
</reference>
<keyword evidence="2" id="KW-1185">Reference proteome</keyword>
<accession>A0A5G2R399</accession>
<evidence type="ECO:0000313" key="2">
    <source>
        <dbReference type="Proteomes" id="UP000008227"/>
    </source>
</evidence>
<dbReference type="Bgee" id="ENSSSCG00000044244">
    <property type="expression patterns" value="Expressed in epididymis and 23 other cell types or tissues"/>
</dbReference>
<reference evidence="1" key="3">
    <citation type="submission" date="2025-08" db="UniProtKB">
        <authorList>
            <consortium name="Ensembl"/>
        </authorList>
    </citation>
    <scope>IDENTIFICATION</scope>
</reference>
<dbReference type="Ensembl" id="ENSSSCT00000091514.1">
    <property type="protein sequence ID" value="ENSSSCP00000071565.1"/>
    <property type="gene ID" value="ENSSSCG00000044244.1"/>
</dbReference>
<reference evidence="2" key="1">
    <citation type="submission" date="2009-11" db="EMBL/GenBank/DDBJ databases">
        <authorList>
            <consortium name="Porcine genome sequencing project"/>
        </authorList>
    </citation>
    <scope>NUCLEOTIDE SEQUENCE [LARGE SCALE GENOMIC DNA]</scope>
    <source>
        <strain evidence="2">Duroc</strain>
    </source>
</reference>
<name>A0A5G2R399_PIG</name>
<dbReference type="AlphaFoldDB" id="A0A5G2R399"/>
<evidence type="ECO:0000313" key="1">
    <source>
        <dbReference type="Ensembl" id="ENSSSCP00000071565.1"/>
    </source>
</evidence>
<organism evidence="1 2">
    <name type="scientific">Sus scrofa</name>
    <name type="common">Pig</name>
    <dbReference type="NCBI Taxonomy" id="9823"/>
    <lineage>
        <taxon>Eukaryota</taxon>
        <taxon>Metazoa</taxon>
        <taxon>Chordata</taxon>
        <taxon>Craniata</taxon>
        <taxon>Vertebrata</taxon>
        <taxon>Euteleostomi</taxon>
        <taxon>Mammalia</taxon>
        <taxon>Eutheria</taxon>
        <taxon>Laurasiatheria</taxon>
        <taxon>Artiodactyla</taxon>
        <taxon>Suina</taxon>
        <taxon>Suidae</taxon>
        <taxon>Sus</taxon>
    </lineage>
</organism>
<reference evidence="1" key="4">
    <citation type="submission" date="2025-09" db="UniProtKB">
        <authorList>
            <consortium name="Ensembl"/>
        </authorList>
    </citation>
    <scope>IDENTIFICATION</scope>
</reference>
<dbReference type="Proteomes" id="UP000008227">
    <property type="component" value="Chromosome 13"/>
</dbReference>